<keyword evidence="1" id="KW-1133">Transmembrane helix</keyword>
<dbReference type="RefSeq" id="WP_133466795.1">
    <property type="nucleotide sequence ID" value="NZ_SNWI01000012.1"/>
</dbReference>
<keyword evidence="1" id="KW-0472">Membrane</keyword>
<evidence type="ECO:0000313" key="3">
    <source>
        <dbReference type="Proteomes" id="UP000294848"/>
    </source>
</evidence>
<protein>
    <submittedName>
        <fullName evidence="2">Putative YccA/Bax inhibitor family protein</fullName>
    </submittedName>
</protein>
<feature type="transmembrane region" description="Helical" evidence="1">
    <location>
        <begin position="124"/>
        <end position="145"/>
    </location>
</feature>
<accession>A0A4R6GNQ1</accession>
<organism evidence="2 3">
    <name type="scientific">Sunxiuqinia elliptica</name>
    <dbReference type="NCBI Taxonomy" id="655355"/>
    <lineage>
        <taxon>Bacteria</taxon>
        <taxon>Pseudomonadati</taxon>
        <taxon>Bacteroidota</taxon>
        <taxon>Bacteroidia</taxon>
        <taxon>Marinilabiliales</taxon>
        <taxon>Prolixibacteraceae</taxon>
        <taxon>Sunxiuqinia</taxon>
    </lineage>
</organism>
<dbReference type="Proteomes" id="UP000294848">
    <property type="component" value="Unassembled WGS sequence"/>
</dbReference>
<dbReference type="PIRSF" id="PIRSF009160">
    <property type="entry name" value="UCP009160"/>
    <property type="match status" value="1"/>
</dbReference>
<feature type="transmembrane region" description="Helical" evidence="1">
    <location>
        <begin position="230"/>
        <end position="250"/>
    </location>
</feature>
<evidence type="ECO:0000256" key="1">
    <source>
        <dbReference type="SAM" id="Phobius"/>
    </source>
</evidence>
<feature type="transmembrane region" description="Helical" evidence="1">
    <location>
        <begin position="98"/>
        <end position="118"/>
    </location>
</feature>
<evidence type="ECO:0000313" key="2">
    <source>
        <dbReference type="EMBL" id="TDN96230.1"/>
    </source>
</evidence>
<dbReference type="AlphaFoldDB" id="A0A4R6GNQ1"/>
<feature type="transmembrane region" description="Helical" evidence="1">
    <location>
        <begin position="38"/>
        <end position="59"/>
    </location>
</feature>
<name>A0A4R6GNQ1_9BACT</name>
<feature type="transmembrane region" description="Helical" evidence="1">
    <location>
        <begin position="71"/>
        <end position="91"/>
    </location>
</feature>
<feature type="transmembrane region" description="Helical" evidence="1">
    <location>
        <begin position="191"/>
        <end position="210"/>
    </location>
</feature>
<sequence length="257" mass="27629">MNLTKSSNPVLGQSAFSKVQAGTQADVMTVEGAVNKTGLMFLILAFAAAFTWRKFFGVFDYGSPEGAFSSVAPWVIGGGIGGFIVAMVTVFSPRYSNITAPIYAVLEGLFLGGISAFFEAQYPGLVMRAVALTFGVFFIMLFMFRSGKIRATGKFRMAVLAATGGIALVYFISFIAGLFGASFGFLHGNSLISIGFSLVVVGIAALNLILDFDFIQRGADSRAPKIMEWYGAFGLMVTLVWLYIEILRLLSKVASRD</sequence>
<dbReference type="EMBL" id="SNWI01000012">
    <property type="protein sequence ID" value="TDN96230.1"/>
    <property type="molecule type" value="Genomic_DNA"/>
</dbReference>
<dbReference type="Pfam" id="PF12811">
    <property type="entry name" value="BaxI_1"/>
    <property type="match status" value="1"/>
</dbReference>
<reference evidence="2 3" key="1">
    <citation type="submission" date="2019-03" db="EMBL/GenBank/DDBJ databases">
        <title>Freshwater and sediment microbial communities from various areas in North America, analyzing microbe dynamics in response to fracking.</title>
        <authorList>
            <person name="Lamendella R."/>
        </authorList>
    </citation>
    <scope>NUCLEOTIDE SEQUENCE [LARGE SCALE GENOMIC DNA]</scope>
    <source>
        <strain evidence="2 3">114D</strain>
    </source>
</reference>
<gene>
    <name evidence="2" type="ORF">DET52_11257</name>
</gene>
<dbReference type="OrthoDB" id="116480at2"/>
<feature type="transmembrane region" description="Helical" evidence="1">
    <location>
        <begin position="157"/>
        <end position="179"/>
    </location>
</feature>
<dbReference type="PANTHER" id="PTHR41282:SF1">
    <property type="entry name" value="CONSERVED TRANSMEMBRANE PROTEIN-RELATED"/>
    <property type="match status" value="1"/>
</dbReference>
<proteinExistence type="predicted"/>
<dbReference type="InterPro" id="IPR010539">
    <property type="entry name" value="BaxI_1-like"/>
</dbReference>
<keyword evidence="1" id="KW-0812">Transmembrane</keyword>
<comment type="caution">
    <text evidence="2">The sequence shown here is derived from an EMBL/GenBank/DDBJ whole genome shotgun (WGS) entry which is preliminary data.</text>
</comment>
<dbReference type="PANTHER" id="PTHR41282">
    <property type="entry name" value="CONSERVED TRANSMEMBRANE PROTEIN-RELATED"/>
    <property type="match status" value="1"/>
</dbReference>